<evidence type="ECO:0000313" key="3">
    <source>
        <dbReference type="Proteomes" id="UP001519273"/>
    </source>
</evidence>
<sequence length="161" mass="18505">MYSQIEEYINKRIYDEISEELNEVGRFGYGSDYISIDVIEDIQFEVISKMISDDNVDIDCTVKFIAYVDHNFHVDSREPDIEMSGSMICQVEASITIDILSGHHDDSTKTLDLTSTCIEFNNFDVIEATDPFEGPDQLDGPDFDDDDDEVDYFDDYDDDDQ</sequence>
<reference evidence="2 3" key="1">
    <citation type="submission" date="2021-03" db="EMBL/GenBank/DDBJ databases">
        <title>Genomic Encyclopedia of Type Strains, Phase IV (KMG-IV): sequencing the most valuable type-strain genomes for metagenomic binning, comparative biology and taxonomic classification.</title>
        <authorList>
            <person name="Goeker M."/>
        </authorList>
    </citation>
    <scope>NUCLEOTIDE SEQUENCE [LARGE SCALE GENOMIC DNA]</scope>
    <source>
        <strain evidence="2 3">DSM 23491</strain>
    </source>
</reference>
<feature type="region of interest" description="Disordered" evidence="1">
    <location>
        <begin position="131"/>
        <end position="161"/>
    </location>
</feature>
<evidence type="ECO:0000313" key="2">
    <source>
        <dbReference type="EMBL" id="MBP1937255.1"/>
    </source>
</evidence>
<keyword evidence="3" id="KW-1185">Reference proteome</keyword>
<evidence type="ECO:0000256" key="1">
    <source>
        <dbReference type="SAM" id="MobiDB-lite"/>
    </source>
</evidence>
<gene>
    <name evidence="2" type="ORF">J2Z20_002148</name>
</gene>
<feature type="compositionally biased region" description="Acidic residues" evidence="1">
    <location>
        <begin position="139"/>
        <end position="161"/>
    </location>
</feature>
<organism evidence="2 3">
    <name type="scientific">Paenibacillus sediminis</name>
    <dbReference type="NCBI Taxonomy" id="664909"/>
    <lineage>
        <taxon>Bacteria</taxon>
        <taxon>Bacillati</taxon>
        <taxon>Bacillota</taxon>
        <taxon>Bacilli</taxon>
        <taxon>Bacillales</taxon>
        <taxon>Paenibacillaceae</taxon>
        <taxon>Paenibacillus</taxon>
    </lineage>
</organism>
<comment type="caution">
    <text evidence="2">The sequence shown here is derived from an EMBL/GenBank/DDBJ whole genome shotgun (WGS) entry which is preliminary data.</text>
</comment>
<dbReference type="Proteomes" id="UP001519273">
    <property type="component" value="Unassembled WGS sequence"/>
</dbReference>
<protein>
    <submittedName>
        <fullName evidence="2">Uncharacterized protein</fullName>
    </submittedName>
</protein>
<proteinExistence type="predicted"/>
<dbReference type="EMBL" id="JAGGKP010000004">
    <property type="protein sequence ID" value="MBP1937255.1"/>
    <property type="molecule type" value="Genomic_DNA"/>
</dbReference>
<accession>A0ABS4H596</accession>
<dbReference type="RefSeq" id="WP_209849310.1">
    <property type="nucleotide sequence ID" value="NZ_CBCRVE010000023.1"/>
</dbReference>
<name>A0ABS4H596_9BACL</name>